<feature type="region of interest" description="Disordered" evidence="1">
    <location>
        <begin position="1"/>
        <end position="24"/>
    </location>
</feature>
<proteinExistence type="predicted"/>
<sequence>MPDGRRRALASDRGPLLRDEGDDDRDVAGGGRGILVDHFYIGGEPIAIYRAHFHSDSVLLLRNFRKTEYTPVILCPTRESNPRHLVRQSHLRPLDQRGSPIIKIRKGTLSKLRVIAASSRCDTKLPPYYTRHSGYSRRLAVGGTLFRPMCEYRARARARCAAAASSADTDRAVTPPPARSAIGEQYNGEY</sequence>
<reference evidence="2" key="1">
    <citation type="submission" date="2016-07" db="EMBL/GenBank/DDBJ databases">
        <authorList>
            <person name="Bretaudeau A."/>
        </authorList>
    </citation>
    <scope>NUCLEOTIDE SEQUENCE</scope>
    <source>
        <strain evidence="2">Rice</strain>
        <tissue evidence="2">Whole body</tissue>
    </source>
</reference>
<feature type="region of interest" description="Disordered" evidence="1">
    <location>
        <begin position="165"/>
        <end position="190"/>
    </location>
</feature>
<dbReference type="AlphaFoldDB" id="A0A2H1W755"/>
<accession>A0A2H1W755</accession>
<feature type="compositionally biased region" description="Basic and acidic residues" evidence="1">
    <location>
        <begin position="1"/>
        <end position="19"/>
    </location>
</feature>
<organism evidence="2">
    <name type="scientific">Spodoptera frugiperda</name>
    <name type="common">Fall armyworm</name>
    <dbReference type="NCBI Taxonomy" id="7108"/>
    <lineage>
        <taxon>Eukaryota</taxon>
        <taxon>Metazoa</taxon>
        <taxon>Ecdysozoa</taxon>
        <taxon>Arthropoda</taxon>
        <taxon>Hexapoda</taxon>
        <taxon>Insecta</taxon>
        <taxon>Pterygota</taxon>
        <taxon>Neoptera</taxon>
        <taxon>Endopterygota</taxon>
        <taxon>Lepidoptera</taxon>
        <taxon>Glossata</taxon>
        <taxon>Ditrysia</taxon>
        <taxon>Noctuoidea</taxon>
        <taxon>Noctuidae</taxon>
        <taxon>Amphipyrinae</taxon>
        <taxon>Spodoptera</taxon>
    </lineage>
</organism>
<evidence type="ECO:0000313" key="2">
    <source>
        <dbReference type="EMBL" id="SOQ48935.1"/>
    </source>
</evidence>
<name>A0A2H1W755_SPOFR</name>
<protein>
    <submittedName>
        <fullName evidence="2">SFRICE_015845</fullName>
    </submittedName>
</protein>
<dbReference type="EMBL" id="ODYU01006778">
    <property type="protein sequence ID" value="SOQ48935.1"/>
    <property type="molecule type" value="Genomic_DNA"/>
</dbReference>
<gene>
    <name evidence="2" type="ORF">SFRICE_015845</name>
</gene>
<evidence type="ECO:0000256" key="1">
    <source>
        <dbReference type="SAM" id="MobiDB-lite"/>
    </source>
</evidence>